<dbReference type="Proteomes" id="UP000004682">
    <property type="component" value="Unassembled WGS sequence"/>
</dbReference>
<evidence type="ECO:0000313" key="3">
    <source>
        <dbReference type="Proteomes" id="UP000004682"/>
    </source>
</evidence>
<keyword evidence="3" id="KW-1185">Reference proteome</keyword>
<organism evidence="2 3">
    <name type="scientific">Burkholderia humptydooensis MSMB43</name>
    <dbReference type="NCBI Taxonomy" id="441157"/>
    <lineage>
        <taxon>Bacteria</taxon>
        <taxon>Pseudomonadati</taxon>
        <taxon>Pseudomonadota</taxon>
        <taxon>Betaproteobacteria</taxon>
        <taxon>Burkholderiales</taxon>
        <taxon>Burkholderiaceae</taxon>
        <taxon>Burkholderia</taxon>
        <taxon>pseudomallei group</taxon>
    </lineage>
</organism>
<name>A0ABN0FZY3_9BURK</name>
<feature type="compositionally biased region" description="Basic residues" evidence="1">
    <location>
        <begin position="89"/>
        <end position="99"/>
    </location>
</feature>
<feature type="region of interest" description="Disordered" evidence="1">
    <location>
        <begin position="84"/>
        <end position="109"/>
    </location>
</feature>
<accession>A0ABN0FZY3</accession>
<evidence type="ECO:0000256" key="1">
    <source>
        <dbReference type="SAM" id="MobiDB-lite"/>
    </source>
</evidence>
<sequence>MHFLLIWIGPSVRGVEPRYQQASVSDDEKARAAAPHRVAGGAGRLAEDPAGRAGLRGPLRRRRERAVRAAAAALRLCARRARIGDSQRRRAARRRRRADSRRSGAADRDGKQAEVLLFDLRPIEVTAEWA</sequence>
<proteinExistence type="predicted"/>
<reference evidence="3" key="1">
    <citation type="journal article" date="2012" name="J. Bacteriol.">
        <title>Revised Genome Sequence of Burkholderia thailandensis MSMB43 with Improved Annotation.</title>
        <authorList>
            <person name="Zhuo Y."/>
            <person name="Liu L."/>
            <person name="Wang Q."/>
            <person name="Liu X."/>
            <person name="Ren B."/>
            <person name="Liu M."/>
            <person name="Ni P."/>
            <person name="Cheng Y.Q."/>
            <person name="Zhang L."/>
        </authorList>
    </citation>
    <scope>NUCLEOTIDE SEQUENCE [LARGE SCALE GENOMIC DNA]</scope>
    <source>
        <strain evidence="3">MSMB43</strain>
    </source>
</reference>
<protein>
    <submittedName>
        <fullName evidence="2">Protein yhhW</fullName>
    </submittedName>
</protein>
<dbReference type="EMBL" id="JH692066">
    <property type="protein sequence ID" value="EIP85534.1"/>
    <property type="molecule type" value="Genomic_DNA"/>
</dbReference>
<evidence type="ECO:0000313" key="2">
    <source>
        <dbReference type="EMBL" id="EIP85534.1"/>
    </source>
</evidence>
<feature type="compositionally biased region" description="Basic and acidic residues" evidence="1">
    <location>
        <begin position="100"/>
        <end position="109"/>
    </location>
</feature>
<gene>
    <name evidence="2" type="ORF">A33K_17591</name>
</gene>
<feature type="region of interest" description="Disordered" evidence="1">
    <location>
        <begin position="23"/>
        <end position="59"/>
    </location>
</feature>